<name>A0A1I7BDN2_9GAMM</name>
<accession>A0A1I7BDN2</accession>
<dbReference type="Proteomes" id="UP000199594">
    <property type="component" value="Unassembled WGS sequence"/>
</dbReference>
<organism evidence="1 2">
    <name type="scientific">Halomonas saccharevitans</name>
    <dbReference type="NCBI Taxonomy" id="416872"/>
    <lineage>
        <taxon>Bacteria</taxon>
        <taxon>Pseudomonadati</taxon>
        <taxon>Pseudomonadota</taxon>
        <taxon>Gammaproteobacteria</taxon>
        <taxon>Oceanospirillales</taxon>
        <taxon>Halomonadaceae</taxon>
        <taxon>Halomonas</taxon>
    </lineage>
</organism>
<proteinExistence type="predicted"/>
<evidence type="ECO:0000313" key="1">
    <source>
        <dbReference type="EMBL" id="SFT85303.1"/>
    </source>
</evidence>
<dbReference type="EMBL" id="FPAQ01000025">
    <property type="protein sequence ID" value="SFT85303.1"/>
    <property type="molecule type" value="Genomic_DNA"/>
</dbReference>
<reference evidence="1 2" key="1">
    <citation type="submission" date="2016-10" db="EMBL/GenBank/DDBJ databases">
        <authorList>
            <person name="de Groot N.N."/>
        </authorList>
    </citation>
    <scope>NUCLEOTIDE SEQUENCE [LARGE SCALE GENOMIC DNA]</scope>
    <source>
        <strain evidence="1 2">CGMCC 1.6493</strain>
    </source>
</reference>
<protein>
    <submittedName>
        <fullName evidence="1">Uncharacterized protein</fullName>
    </submittedName>
</protein>
<evidence type="ECO:0000313" key="2">
    <source>
        <dbReference type="Proteomes" id="UP000199594"/>
    </source>
</evidence>
<dbReference type="AlphaFoldDB" id="A0A1I7BDN2"/>
<sequence>MECAYARSLLAAAARWLPDFPVGVGCRRGRLSDATEPRRCCPVGTVSLLGHDSVRHRMDSGGRMAWRVSRDMALGMACAAGGTDLVGHAVGAAESGVVLGWPSPGGLRCRGLGAVPGSGAGRGQGGGTRPAACDSVWQSGTHAGALLSCRARLGMAPDQAGCLVLRLDHGGVAGLPDFPALGDSRWLDRTAWAASNLLDSICRLVNAASTSANRCIWRIAGCLRCCNSADRRAVTTGVRRRTCRSLSRRGAYCGKCCSSGAMARCTDADR</sequence>
<gene>
    <name evidence="1" type="ORF">SAMN04487956_12535</name>
</gene>